<evidence type="ECO:0000256" key="24">
    <source>
        <dbReference type="ARBA" id="ARBA00070392"/>
    </source>
</evidence>
<gene>
    <name evidence="30" type="primary">SLC30A2</name>
</gene>
<evidence type="ECO:0000313" key="30">
    <source>
        <dbReference type="RefSeq" id="XP_033696496.1"/>
    </source>
</evidence>
<dbReference type="GO" id="GO:0010008">
    <property type="term" value="C:endosome membrane"/>
    <property type="evidence" value="ECO:0007669"/>
    <property type="project" value="UniProtKB-SubCell"/>
</dbReference>
<evidence type="ECO:0000256" key="1">
    <source>
        <dbReference type="ARBA" id="ARBA00004155"/>
    </source>
</evidence>
<feature type="transmembrane region" description="Helical" evidence="27">
    <location>
        <begin position="177"/>
        <end position="195"/>
    </location>
</feature>
<evidence type="ECO:0000256" key="21">
    <source>
        <dbReference type="ARBA" id="ARBA00053997"/>
    </source>
</evidence>
<dbReference type="Pfam" id="PF01545">
    <property type="entry name" value="Cation_efflux"/>
    <property type="match status" value="1"/>
</dbReference>
<dbReference type="AlphaFoldDB" id="A0A6J3Q2D7"/>
<feature type="transmembrane region" description="Helical" evidence="27">
    <location>
        <begin position="73"/>
        <end position="97"/>
    </location>
</feature>
<sequence length="441" mass="47774">MEATERKHLLDARLGAGSYRSLWQDGAGRIPLSSPGLDLQTVELATKSNHYCHAQTGPGSDCDLKKKRAWRQLCVACAFCLLFMIGEVVGGYLAHSLAIMTDAAHLLTDFASMLISLFSLWMSSRPATKTMNFGWHRAEILGALISVLSIWVVTGVLVYLAVERLISGDYELEKETMLITSGCAVVVNIIMGLILHQSGHGHSHGHEHSHDTSQQQENPSVRAAFIHVVGDFLQSLGVLVAAFILYFKPEYKFIDPICTFLFSILVLGTTLTILRDVILVLMEVGSGRGRLRIRKRQLVLDKTAESTAAQAFLSEDPTSRGRGRALIGGRWSALRDPQGHGLHGCAGSAAVGGGGGSPAQPAYLGADCGPAYPVCPCSHRYLMCHCCGPAGSSGSDLVALPFLREKISNERNSARTPAERLIQQQRRKQRAPLDQGCCLAE</sequence>
<comment type="similarity">
    <text evidence="4">Belongs to the cation diffusion facilitator (CDF) transporter (TC 2.A.4) family. SLC30A subfamily.</text>
</comment>
<keyword evidence="18" id="KW-0458">Lysosome</keyword>
<keyword evidence="29" id="KW-1185">Reference proteome</keyword>
<keyword evidence="6" id="KW-0050">Antiport</keyword>
<dbReference type="PANTHER" id="PTHR11562">
    <property type="entry name" value="CATION EFFLUX PROTEIN/ ZINC TRANSPORTER"/>
    <property type="match status" value="1"/>
</dbReference>
<feature type="transmembrane region" description="Helical" evidence="27">
    <location>
        <begin position="224"/>
        <end position="247"/>
    </location>
</feature>
<organism evidence="29 30">
    <name type="scientific">Tursiops truncatus</name>
    <name type="common">Atlantic bottle-nosed dolphin</name>
    <name type="synonym">Delphinus truncatus</name>
    <dbReference type="NCBI Taxonomy" id="9739"/>
    <lineage>
        <taxon>Eukaryota</taxon>
        <taxon>Metazoa</taxon>
        <taxon>Chordata</taxon>
        <taxon>Craniata</taxon>
        <taxon>Vertebrata</taxon>
        <taxon>Euteleostomi</taxon>
        <taxon>Mammalia</taxon>
        <taxon>Eutheria</taxon>
        <taxon>Laurasiatheria</taxon>
        <taxon>Artiodactyla</taxon>
        <taxon>Whippomorpha</taxon>
        <taxon>Cetacea</taxon>
        <taxon>Odontoceti</taxon>
        <taxon>Delphinidae</taxon>
        <taxon>Tursiops</taxon>
    </lineage>
</organism>
<dbReference type="GO" id="GO:0046872">
    <property type="term" value="F:metal ion binding"/>
    <property type="evidence" value="ECO:0007669"/>
    <property type="project" value="UniProtKB-KW"/>
</dbReference>
<evidence type="ECO:0000256" key="19">
    <source>
        <dbReference type="ARBA" id="ARBA00023329"/>
    </source>
</evidence>
<dbReference type="OrthoDB" id="9944568at2759"/>
<evidence type="ECO:0000256" key="20">
    <source>
        <dbReference type="ARBA" id="ARBA00048349"/>
    </source>
</evidence>
<evidence type="ECO:0000256" key="18">
    <source>
        <dbReference type="ARBA" id="ARBA00023228"/>
    </source>
</evidence>
<dbReference type="PANTHER" id="PTHR11562:SF51">
    <property type="entry name" value="PROTON-COUPLED ZINC ANTIPORTER SLC30A2"/>
    <property type="match status" value="1"/>
</dbReference>
<protein>
    <recommendedName>
        <fullName evidence="24">Proton-coupled zinc antiporter SLC30A2</fullName>
    </recommendedName>
    <alternativeName>
        <fullName evidence="26">Solute carrier family 30 member 2</fullName>
    </alternativeName>
    <alternativeName>
        <fullName evidence="25">Zinc transporter 2</fullName>
    </alternativeName>
</protein>
<keyword evidence="10" id="KW-0967">Endosome</keyword>
<evidence type="ECO:0000256" key="16">
    <source>
        <dbReference type="ARBA" id="ARBA00023128"/>
    </source>
</evidence>
<dbReference type="SUPFAM" id="SSF161111">
    <property type="entry name" value="Cation efflux protein transmembrane domain-like"/>
    <property type="match status" value="1"/>
</dbReference>
<evidence type="ECO:0000256" key="25">
    <source>
        <dbReference type="ARBA" id="ARBA00076850"/>
    </source>
</evidence>
<evidence type="ECO:0000256" key="22">
    <source>
        <dbReference type="ARBA" id="ARBA00060459"/>
    </source>
</evidence>
<evidence type="ECO:0000256" key="26">
    <source>
        <dbReference type="ARBA" id="ARBA00077285"/>
    </source>
</evidence>
<evidence type="ECO:0000256" key="9">
    <source>
        <dbReference type="ARBA" id="ARBA00022723"/>
    </source>
</evidence>
<evidence type="ECO:0000256" key="2">
    <source>
        <dbReference type="ARBA" id="ARBA00004337"/>
    </source>
</evidence>
<evidence type="ECO:0000256" key="10">
    <source>
        <dbReference type="ARBA" id="ARBA00022753"/>
    </source>
</evidence>
<proteinExistence type="inferred from homology"/>
<evidence type="ECO:0000256" key="11">
    <source>
        <dbReference type="ARBA" id="ARBA00022792"/>
    </source>
</evidence>
<feature type="transmembrane region" description="Helical" evidence="27">
    <location>
        <begin position="259"/>
        <end position="282"/>
    </location>
</feature>
<keyword evidence="11" id="KW-0999">Mitochondrion inner membrane</keyword>
<dbReference type="Gene3D" id="1.20.1510.10">
    <property type="entry name" value="Cation efflux protein transmembrane domain"/>
    <property type="match status" value="1"/>
</dbReference>
<keyword evidence="12" id="KW-0862">Zinc</keyword>
<keyword evidence="7" id="KW-0597">Phosphoprotein</keyword>
<keyword evidence="19" id="KW-0968">Cytoplasmic vesicle</keyword>
<dbReference type="Proteomes" id="UP000245320">
    <property type="component" value="Chromosome 1"/>
</dbReference>
<dbReference type="GO" id="GO:0005886">
    <property type="term" value="C:plasma membrane"/>
    <property type="evidence" value="ECO:0007669"/>
    <property type="project" value="TreeGrafter"/>
</dbReference>
<evidence type="ECO:0000256" key="17">
    <source>
        <dbReference type="ARBA" id="ARBA00023136"/>
    </source>
</evidence>
<dbReference type="GO" id="GO:0062111">
    <property type="term" value="P:zinc ion import into organelle"/>
    <property type="evidence" value="ECO:0007669"/>
    <property type="project" value="UniProtKB-ARBA"/>
</dbReference>
<feature type="transmembrane region" description="Helical" evidence="27">
    <location>
        <begin position="141"/>
        <end position="162"/>
    </location>
</feature>
<evidence type="ECO:0000256" key="5">
    <source>
        <dbReference type="ARBA" id="ARBA00022448"/>
    </source>
</evidence>
<evidence type="ECO:0000256" key="4">
    <source>
        <dbReference type="ARBA" id="ARBA00008873"/>
    </source>
</evidence>
<comment type="subunit">
    <text evidence="23">Homodimer. Interacts (via lysosomal targeting motif) with AP3D1; in AP-3-mediated transport to lysosomes. Interacts with TMEM163.</text>
</comment>
<evidence type="ECO:0000256" key="3">
    <source>
        <dbReference type="ARBA" id="ARBA00004448"/>
    </source>
</evidence>
<feature type="domain" description="Cation efflux protein transmembrane" evidence="28">
    <location>
        <begin position="74"/>
        <end position="282"/>
    </location>
</feature>
<keyword evidence="17 27" id="KW-0472">Membrane</keyword>
<dbReference type="RefSeq" id="XP_033696496.1">
    <property type="nucleotide sequence ID" value="XM_033840605.1"/>
</dbReference>
<name>A0A6J3Q2D7_TURTR</name>
<dbReference type="GO" id="GO:0010043">
    <property type="term" value="P:response to zinc ion"/>
    <property type="evidence" value="ECO:0007669"/>
    <property type="project" value="TreeGrafter"/>
</dbReference>
<comment type="catalytic activity">
    <reaction evidence="20">
        <text>Zn(2+)(in) + 2 H(+)(out) = Zn(2+)(out) + 2 H(+)(in)</text>
        <dbReference type="Rhea" id="RHEA:72627"/>
        <dbReference type="ChEBI" id="CHEBI:15378"/>
        <dbReference type="ChEBI" id="CHEBI:29105"/>
    </reaction>
</comment>
<comment type="function">
    <text evidence="21">Electroneutral proton-coupled antiporter concentrating zinc ions into a variety of intracellular organelles including endosomes, zymogen granules and mitochondria. Thereby, plays a crucial role in cellular zinc homeostasis to confer upon cells protection against its potential cytotoxicity. Regulates the zinc concentration of milk, through the transport of zinc ions into secretory vesicles of mammary cells. By concentrating zinc ions into lysosomes participates to lysosomal-mediated cell death during early mammary gland involution.</text>
</comment>
<reference evidence="30" key="1">
    <citation type="submission" date="2025-08" db="UniProtKB">
        <authorList>
            <consortium name="RefSeq"/>
        </authorList>
    </citation>
    <scope>IDENTIFICATION</scope>
    <source>
        <tissue evidence="30">Spleen</tissue>
    </source>
</reference>
<dbReference type="FunFam" id="1.20.1510.10:FF:000011">
    <property type="entry name" value="zinc transporter 2 isoform X1"/>
    <property type="match status" value="1"/>
</dbReference>
<dbReference type="GO" id="GO:0005743">
    <property type="term" value="C:mitochondrial inner membrane"/>
    <property type="evidence" value="ECO:0007669"/>
    <property type="project" value="UniProtKB-SubCell"/>
</dbReference>
<keyword evidence="13" id="KW-0864">Zinc transport</keyword>
<evidence type="ECO:0000256" key="14">
    <source>
        <dbReference type="ARBA" id="ARBA00022989"/>
    </source>
</evidence>
<dbReference type="GO" id="GO:0015297">
    <property type="term" value="F:antiporter activity"/>
    <property type="evidence" value="ECO:0007669"/>
    <property type="project" value="UniProtKB-KW"/>
</dbReference>
<evidence type="ECO:0000256" key="23">
    <source>
        <dbReference type="ARBA" id="ARBA00061875"/>
    </source>
</evidence>
<dbReference type="InParanoid" id="A0A6J3Q2D7"/>
<evidence type="ECO:0000256" key="13">
    <source>
        <dbReference type="ARBA" id="ARBA00022906"/>
    </source>
</evidence>
<dbReference type="InterPro" id="IPR002524">
    <property type="entry name" value="Cation_efflux"/>
</dbReference>
<dbReference type="InterPro" id="IPR058533">
    <property type="entry name" value="Cation_efflux_TM"/>
</dbReference>
<evidence type="ECO:0000256" key="15">
    <source>
        <dbReference type="ARBA" id="ARBA00023065"/>
    </source>
</evidence>
<evidence type="ECO:0000256" key="8">
    <source>
        <dbReference type="ARBA" id="ARBA00022692"/>
    </source>
</evidence>
<evidence type="ECO:0000259" key="28">
    <source>
        <dbReference type="Pfam" id="PF01545"/>
    </source>
</evidence>
<comment type="subcellular location">
    <subcellularLocation>
        <location evidence="2">Endosome membrane</location>
        <topology evidence="2">Multi-pass membrane protein</topology>
    </subcellularLocation>
    <subcellularLocation>
        <location evidence="1">Lysosome membrane</location>
        <topology evidence="1">Multi-pass membrane protein</topology>
    </subcellularLocation>
    <subcellularLocation>
        <location evidence="3">Mitochondrion inner membrane</location>
        <topology evidence="3">Multi-pass membrane protein</topology>
    </subcellularLocation>
    <subcellularLocation>
        <location evidence="22">Zymogen granule membrane</location>
        <topology evidence="22">Multi-pass membrane protein</topology>
    </subcellularLocation>
</comment>
<keyword evidence="8 27" id="KW-0812">Transmembrane</keyword>
<accession>A0A6J3Q2D7</accession>
<keyword evidence="15" id="KW-0406">Ion transport</keyword>
<dbReference type="FunCoup" id="A0A6J3Q2D7">
    <property type="interactions" value="81"/>
</dbReference>
<evidence type="ECO:0000256" key="6">
    <source>
        <dbReference type="ARBA" id="ARBA00022449"/>
    </source>
</evidence>
<evidence type="ECO:0000256" key="12">
    <source>
        <dbReference type="ARBA" id="ARBA00022833"/>
    </source>
</evidence>
<evidence type="ECO:0000256" key="7">
    <source>
        <dbReference type="ARBA" id="ARBA00022553"/>
    </source>
</evidence>
<dbReference type="GO" id="GO:0005385">
    <property type="term" value="F:zinc ion transmembrane transporter activity"/>
    <property type="evidence" value="ECO:0007669"/>
    <property type="project" value="TreeGrafter"/>
</dbReference>
<keyword evidence="14 27" id="KW-1133">Transmembrane helix</keyword>
<dbReference type="InterPro" id="IPR050681">
    <property type="entry name" value="CDF/SLC30A"/>
</dbReference>
<dbReference type="NCBIfam" id="TIGR01297">
    <property type="entry name" value="CDF"/>
    <property type="match status" value="1"/>
</dbReference>
<dbReference type="CTD" id="7780"/>
<keyword evidence="9" id="KW-0479">Metal-binding</keyword>
<evidence type="ECO:0000256" key="27">
    <source>
        <dbReference type="SAM" id="Phobius"/>
    </source>
</evidence>
<keyword evidence="5" id="KW-0813">Transport</keyword>
<dbReference type="GeneID" id="101338487"/>
<evidence type="ECO:0000313" key="29">
    <source>
        <dbReference type="Proteomes" id="UP000245320"/>
    </source>
</evidence>
<dbReference type="InterPro" id="IPR027469">
    <property type="entry name" value="Cation_efflux_TMD_sf"/>
</dbReference>
<dbReference type="GO" id="GO:0042589">
    <property type="term" value="C:zymogen granule membrane"/>
    <property type="evidence" value="ECO:0007669"/>
    <property type="project" value="UniProtKB-SubCell"/>
</dbReference>
<feature type="transmembrane region" description="Helical" evidence="27">
    <location>
        <begin position="103"/>
        <end position="121"/>
    </location>
</feature>
<dbReference type="GO" id="GO:0005765">
    <property type="term" value="C:lysosomal membrane"/>
    <property type="evidence" value="ECO:0007669"/>
    <property type="project" value="UniProtKB-SubCell"/>
</dbReference>
<keyword evidence="16" id="KW-0496">Mitochondrion</keyword>